<gene>
    <name evidence="2" type="ORF">SAMN04488000_103252</name>
</gene>
<name>A0A1H9GS73_9PSEU</name>
<keyword evidence="3" id="KW-1185">Reference proteome</keyword>
<dbReference type="AlphaFoldDB" id="A0A1H9GS73"/>
<reference evidence="3" key="1">
    <citation type="submission" date="2016-10" db="EMBL/GenBank/DDBJ databases">
        <authorList>
            <person name="Varghese N."/>
            <person name="Submissions S."/>
        </authorList>
    </citation>
    <scope>NUCLEOTIDE SEQUENCE [LARGE SCALE GENOMIC DNA]</scope>
    <source>
        <strain evidence="3">DSM 44437</strain>
    </source>
</reference>
<protein>
    <recommendedName>
        <fullName evidence="4">Peptidase inhibitor family I36</fullName>
    </recommendedName>
</protein>
<feature type="chain" id="PRO_5011446216" description="Peptidase inhibitor family I36" evidence="1">
    <location>
        <begin position="35"/>
        <end position="189"/>
    </location>
</feature>
<organism evidence="2 3">
    <name type="scientific">Lentzea albida</name>
    <dbReference type="NCBI Taxonomy" id="65499"/>
    <lineage>
        <taxon>Bacteria</taxon>
        <taxon>Bacillati</taxon>
        <taxon>Actinomycetota</taxon>
        <taxon>Actinomycetes</taxon>
        <taxon>Pseudonocardiales</taxon>
        <taxon>Pseudonocardiaceae</taxon>
        <taxon>Lentzea</taxon>
    </lineage>
</organism>
<evidence type="ECO:0000313" key="3">
    <source>
        <dbReference type="Proteomes" id="UP000199503"/>
    </source>
</evidence>
<dbReference type="Proteomes" id="UP000199503">
    <property type="component" value="Unassembled WGS sequence"/>
</dbReference>
<proteinExistence type="predicted"/>
<keyword evidence="1" id="KW-0732">Signal</keyword>
<sequence>MKIYLSIGGTLLRIVATFLAAFAALAVMSAPAQAGSSEMTSAAASSSDLCRPWGCYVSNTRFTGFYTVSNARPLCSASASGAGTVSCGRSETYSVTAGVSASVNVTFIKDSLSSTFGLNSSLAKSITTSSGCSHTFGPRGGRLWAVAEYSKYEFLVRNRQVGGGGANDAVVGRGWVGVPSGLKCYFRAY</sequence>
<dbReference type="EMBL" id="FOFV01000003">
    <property type="protein sequence ID" value="SEQ52915.1"/>
    <property type="molecule type" value="Genomic_DNA"/>
</dbReference>
<feature type="signal peptide" evidence="1">
    <location>
        <begin position="1"/>
        <end position="34"/>
    </location>
</feature>
<evidence type="ECO:0008006" key="4">
    <source>
        <dbReference type="Google" id="ProtNLM"/>
    </source>
</evidence>
<evidence type="ECO:0000313" key="2">
    <source>
        <dbReference type="EMBL" id="SEQ52915.1"/>
    </source>
</evidence>
<accession>A0A1H9GS73</accession>
<evidence type="ECO:0000256" key="1">
    <source>
        <dbReference type="SAM" id="SignalP"/>
    </source>
</evidence>